<gene>
    <name evidence="1" type="ORF">IFR04_011126</name>
</gene>
<dbReference type="Proteomes" id="UP000664132">
    <property type="component" value="Unassembled WGS sequence"/>
</dbReference>
<dbReference type="SUPFAM" id="SSF50494">
    <property type="entry name" value="Trypsin-like serine proteases"/>
    <property type="match status" value="1"/>
</dbReference>
<sequence length="566" mass="63662">MASPILRPFHPHLCPSLCPTTNRCTIEDFYSARQPFRVVYPSPAIFPWQRSMCSNHASTIEDRLRSSPFLASILARHNLSHANSGMRRIERQGPRPLCNGFPSDNDLRSKTALIIESRENDPSTWHIAAREIYDFLLTAGFEEDEIQVEIWNSKLVHELYSFPLPDNRKILAAMRSVEPKVHGVVRTGVLRDSWTAISYHMTGPRLDERRAVPTVVVYCKPGTVEDFLSAEREIGRVLDEHNYLDVQLHLEILPGSTGLASPSRKDFNPGLAWRWLYEDGVDEPWNGTSIGSEGSTQSGSLGGWVGLHGESGDIMEYAMTCYHVVSTGDVDNKDANDEHGIGLNGTVPLPHIKVVCPSPVDEAETRKFILQRPARQSMEQFEEKISVVGNVEYGSGNRRRSDFGSRLDWALIASPNLTNSLRNKTPEAYCYDHGNSDFREYIATHNPSHRLLKISDSQMAGQWVCGVARSGSCDGIINRMYRRVRWDDGFGESMELEVLPNWGKKWFCQEGDAGGWVVNANREVVGMLIGMDEYGCGILTPLKDILEDIKRLTAYGVSLHQPRWGF</sequence>
<name>A0A8H7T9U1_9HELO</name>
<dbReference type="AlphaFoldDB" id="A0A8H7T9U1"/>
<keyword evidence="2" id="KW-1185">Reference proteome</keyword>
<evidence type="ECO:0000313" key="2">
    <source>
        <dbReference type="Proteomes" id="UP000664132"/>
    </source>
</evidence>
<comment type="caution">
    <text evidence="1">The sequence shown here is derived from an EMBL/GenBank/DDBJ whole genome shotgun (WGS) entry which is preliminary data.</text>
</comment>
<reference evidence="1" key="1">
    <citation type="submission" date="2021-02" db="EMBL/GenBank/DDBJ databases">
        <title>Genome sequence Cadophora malorum strain M34.</title>
        <authorList>
            <person name="Stefanovic E."/>
            <person name="Vu D."/>
            <person name="Scully C."/>
            <person name="Dijksterhuis J."/>
            <person name="Roader J."/>
            <person name="Houbraken J."/>
        </authorList>
    </citation>
    <scope>NUCLEOTIDE SEQUENCE</scope>
    <source>
        <strain evidence="1">M34</strain>
    </source>
</reference>
<accession>A0A8H7T9U1</accession>
<proteinExistence type="predicted"/>
<dbReference type="OrthoDB" id="5424209at2759"/>
<protein>
    <submittedName>
        <fullName evidence="1">Uncharacterized protein</fullName>
    </submittedName>
</protein>
<organism evidence="1 2">
    <name type="scientific">Cadophora malorum</name>
    <dbReference type="NCBI Taxonomy" id="108018"/>
    <lineage>
        <taxon>Eukaryota</taxon>
        <taxon>Fungi</taxon>
        <taxon>Dikarya</taxon>
        <taxon>Ascomycota</taxon>
        <taxon>Pezizomycotina</taxon>
        <taxon>Leotiomycetes</taxon>
        <taxon>Helotiales</taxon>
        <taxon>Ploettnerulaceae</taxon>
        <taxon>Cadophora</taxon>
    </lineage>
</organism>
<evidence type="ECO:0000313" key="1">
    <source>
        <dbReference type="EMBL" id="KAG4415762.1"/>
    </source>
</evidence>
<dbReference type="InterPro" id="IPR009003">
    <property type="entry name" value="Peptidase_S1_PA"/>
</dbReference>
<dbReference type="EMBL" id="JAFJYH010000209">
    <property type="protein sequence ID" value="KAG4415762.1"/>
    <property type="molecule type" value="Genomic_DNA"/>
</dbReference>